<gene>
    <name evidence="1" type="ORF">ACU52_03455</name>
</gene>
<name>A0A8E1QYP6_9BACT</name>
<keyword evidence="2" id="KW-1185">Reference proteome</keyword>
<dbReference type="EMBL" id="LFQU01000004">
    <property type="protein sequence ID" value="KOO69168.1"/>
    <property type="molecule type" value="Genomic_DNA"/>
</dbReference>
<reference evidence="1 2" key="1">
    <citation type="submission" date="2015-06" db="EMBL/GenBank/DDBJ databases">
        <title>Prevotella sp. 109, sp. nov., a novel member of the family Prevotellaceae isolated from human faeces.</title>
        <authorList>
            <person name="Shkoporov A.N."/>
            <person name="Chaplin A.V."/>
            <person name="Kafarskaia L.I."/>
            <person name="Efimov B.A."/>
        </authorList>
    </citation>
    <scope>NUCLEOTIDE SEQUENCE [LARGE SCALE GENOMIC DNA]</scope>
    <source>
        <strain evidence="1 2">109</strain>
    </source>
</reference>
<sequence length="60" mass="7130">MLCVFIKKNAFVKKHNRHVYHSKTARLPSESMPFTMQKQWFYDVKIMILAQNRASSINES</sequence>
<protein>
    <submittedName>
        <fullName evidence="1">Uncharacterized protein</fullName>
    </submittedName>
</protein>
<accession>A0A8E1QYP6</accession>
<dbReference type="Proteomes" id="UP000036951">
    <property type="component" value="Unassembled WGS sequence"/>
</dbReference>
<dbReference type="AlphaFoldDB" id="A0A8E1QYP6"/>
<proteinExistence type="predicted"/>
<evidence type="ECO:0000313" key="1">
    <source>
        <dbReference type="EMBL" id="KOO69168.1"/>
    </source>
</evidence>
<comment type="caution">
    <text evidence="1">The sequence shown here is derived from an EMBL/GenBank/DDBJ whole genome shotgun (WGS) entry which is preliminary data.</text>
</comment>
<organism evidence="1 2">
    <name type="scientific">Xylanibacter rarus</name>
    <dbReference type="NCBI Taxonomy" id="1676614"/>
    <lineage>
        <taxon>Bacteria</taxon>
        <taxon>Pseudomonadati</taxon>
        <taxon>Bacteroidota</taxon>
        <taxon>Bacteroidia</taxon>
        <taxon>Bacteroidales</taxon>
        <taxon>Prevotellaceae</taxon>
        <taxon>Xylanibacter</taxon>
    </lineage>
</organism>
<evidence type="ECO:0000313" key="2">
    <source>
        <dbReference type="Proteomes" id="UP000036951"/>
    </source>
</evidence>